<dbReference type="InterPro" id="IPR020846">
    <property type="entry name" value="MFS_dom"/>
</dbReference>
<dbReference type="GO" id="GO:0005886">
    <property type="term" value="C:plasma membrane"/>
    <property type="evidence" value="ECO:0007669"/>
    <property type="project" value="TreeGrafter"/>
</dbReference>
<feature type="transmembrane region" description="Helical" evidence="10">
    <location>
        <begin position="65"/>
        <end position="85"/>
    </location>
</feature>
<dbReference type="AlphaFoldDB" id="A0A1X7R3H4"/>
<keyword evidence="13" id="KW-1185">Reference proteome</keyword>
<feature type="transmembrane region" description="Helical" evidence="10">
    <location>
        <begin position="243"/>
        <end position="262"/>
    </location>
</feature>
<evidence type="ECO:0000256" key="6">
    <source>
        <dbReference type="ARBA" id="ARBA00022989"/>
    </source>
</evidence>
<evidence type="ECO:0000313" key="13">
    <source>
        <dbReference type="Proteomes" id="UP000196158"/>
    </source>
</evidence>
<keyword evidence="5 10" id="KW-0812">Transmembrane</keyword>
<evidence type="ECO:0000256" key="3">
    <source>
        <dbReference type="ARBA" id="ARBA00022448"/>
    </source>
</evidence>
<dbReference type="SUPFAM" id="SSF103473">
    <property type="entry name" value="MFS general substrate transporter"/>
    <property type="match status" value="1"/>
</dbReference>
<evidence type="ECO:0000256" key="1">
    <source>
        <dbReference type="ARBA" id="ARBA00004141"/>
    </source>
</evidence>
<organism evidence="12 13">
    <name type="scientific">Maudiozyma saulgeensis</name>
    <dbReference type="NCBI Taxonomy" id="1789683"/>
    <lineage>
        <taxon>Eukaryota</taxon>
        <taxon>Fungi</taxon>
        <taxon>Dikarya</taxon>
        <taxon>Ascomycota</taxon>
        <taxon>Saccharomycotina</taxon>
        <taxon>Saccharomycetes</taxon>
        <taxon>Saccharomycetales</taxon>
        <taxon>Saccharomycetaceae</taxon>
        <taxon>Maudiozyma</taxon>
    </lineage>
</organism>
<keyword evidence="4 12" id="KW-0762">Sugar transport</keyword>
<gene>
    <name evidence="12" type="ORF">KASA_0O07293G</name>
</gene>
<evidence type="ECO:0000256" key="9">
    <source>
        <dbReference type="SAM" id="MobiDB-lite"/>
    </source>
</evidence>
<dbReference type="PRINTS" id="PR00171">
    <property type="entry name" value="SUGRTRNSPORT"/>
</dbReference>
<dbReference type="OrthoDB" id="5141738at2759"/>
<evidence type="ECO:0000256" key="7">
    <source>
        <dbReference type="ARBA" id="ARBA00023136"/>
    </source>
</evidence>
<dbReference type="InterPro" id="IPR005829">
    <property type="entry name" value="Sugar_transporter_CS"/>
</dbReference>
<feature type="transmembrane region" description="Helical" evidence="10">
    <location>
        <begin position="121"/>
        <end position="139"/>
    </location>
</feature>
<dbReference type="PANTHER" id="PTHR48022:SF75">
    <property type="entry name" value="GALACTOSE TRANSPORTER-RELATED"/>
    <property type="match status" value="1"/>
</dbReference>
<feature type="compositionally biased region" description="Low complexity" evidence="9">
    <location>
        <begin position="17"/>
        <end position="35"/>
    </location>
</feature>
<feature type="transmembrane region" description="Helical" evidence="10">
    <location>
        <begin position="151"/>
        <end position="170"/>
    </location>
</feature>
<evidence type="ECO:0000256" key="10">
    <source>
        <dbReference type="SAM" id="Phobius"/>
    </source>
</evidence>
<dbReference type="EMBL" id="FXLY01000004">
    <property type="protein sequence ID" value="SMN20074.1"/>
    <property type="molecule type" value="Genomic_DNA"/>
</dbReference>
<keyword evidence="3 8" id="KW-0813">Transport</keyword>
<feature type="transmembrane region" description="Helical" evidence="10">
    <location>
        <begin position="432"/>
        <end position="460"/>
    </location>
</feature>
<evidence type="ECO:0000256" key="5">
    <source>
        <dbReference type="ARBA" id="ARBA00022692"/>
    </source>
</evidence>
<dbReference type="NCBIfam" id="TIGR00879">
    <property type="entry name" value="SP"/>
    <property type="match status" value="1"/>
</dbReference>
<dbReference type="PANTHER" id="PTHR48022">
    <property type="entry name" value="PLASTIDIC GLUCOSE TRANSPORTER 4"/>
    <property type="match status" value="1"/>
</dbReference>
<dbReference type="Proteomes" id="UP000196158">
    <property type="component" value="Unassembled WGS sequence"/>
</dbReference>
<feature type="domain" description="Major facilitator superfamily (MFS) profile" evidence="11">
    <location>
        <begin position="74"/>
        <end position="525"/>
    </location>
</feature>
<sequence length="575" mass="63905">MNQEPVAEVQDPQQQTNNLSPSLSNSNSENNSVLSAPSQKNDDDEVKEFGNDGEIAAAEMPKKPASAYVTVSILCLMIAFGGYVYGWDTGTISGFVNQTDFLKRFGQKRHDGTYYLSKVRTGLMLAIFNIGCAIGGLVWSRLGDIYGRRKALVFVTIVYVIGLIISIASIDKWYQYFIGRIISGMGVGGIAVYSPLLISEVSPKHVRGTLVSCYQLMITLGIFLGYCTNYGTRNYDNSVQWRVPLGLGFAWALFMIAAMFFVPESPRFLIEIGQFEEAKKSVAQSNKLTVDDPSVIAEVEFLTAGVEAERAAGSASWGELFNPEGKILHRVIMGIMVQTLQQLTGANYFFFYGTTIFQAVGMNDGFETSVVIGIVNFASTFPALYLTERFGRRTCLLWGAAGMICCFVIFASVGVTKLWPEGSDHQDISSKGAGNCMICFTCFFIFCFATTWAPTAYVIVSESFPLRIKAKGMSLAIAANWFWNFLLGFFTPFITGAINFYYGYVFMGCLCFSWLYVFFFIPETKGLSLEEVNTMWEEGVLPWKSAEWVPPSKRGAEYDADALAHDDKPWYKRML</sequence>
<dbReference type="PROSITE" id="PS50850">
    <property type="entry name" value="MFS"/>
    <property type="match status" value="1"/>
</dbReference>
<dbReference type="InterPro" id="IPR050360">
    <property type="entry name" value="MFS_Sugar_Transporters"/>
</dbReference>
<evidence type="ECO:0000256" key="2">
    <source>
        <dbReference type="ARBA" id="ARBA00010992"/>
    </source>
</evidence>
<dbReference type="GO" id="GO:0005351">
    <property type="term" value="F:carbohydrate:proton symporter activity"/>
    <property type="evidence" value="ECO:0007669"/>
    <property type="project" value="TreeGrafter"/>
</dbReference>
<evidence type="ECO:0000313" key="12">
    <source>
        <dbReference type="EMBL" id="SMN20074.1"/>
    </source>
</evidence>
<protein>
    <submittedName>
        <fullName evidence="12">Similar to Saccharomyces cerevisiae YHR094C HXT1 Low-affinity glucose transporter of the major facilitator superfamily</fullName>
    </submittedName>
</protein>
<proteinExistence type="inferred from homology"/>
<dbReference type="InterPro" id="IPR003663">
    <property type="entry name" value="Sugar/inositol_transpt"/>
</dbReference>
<name>A0A1X7R3H4_9SACH</name>
<dbReference type="Gene3D" id="1.20.1250.20">
    <property type="entry name" value="MFS general substrate transporter like domains"/>
    <property type="match status" value="1"/>
</dbReference>
<feature type="transmembrane region" description="Helical" evidence="10">
    <location>
        <begin position="500"/>
        <end position="521"/>
    </location>
</feature>
<comment type="subcellular location">
    <subcellularLocation>
        <location evidence="1">Membrane</location>
        <topology evidence="1">Multi-pass membrane protein</topology>
    </subcellularLocation>
</comment>
<dbReference type="PROSITE" id="PS00217">
    <property type="entry name" value="SUGAR_TRANSPORT_2"/>
    <property type="match status" value="1"/>
</dbReference>
<feature type="transmembrane region" description="Helical" evidence="10">
    <location>
        <begin position="472"/>
        <end position="494"/>
    </location>
</feature>
<comment type="similarity">
    <text evidence="2 8">Belongs to the major facilitator superfamily. Sugar transporter (TC 2.A.1.1) family.</text>
</comment>
<evidence type="ECO:0000259" key="11">
    <source>
        <dbReference type="PROSITE" id="PS50850"/>
    </source>
</evidence>
<feature type="transmembrane region" description="Helical" evidence="10">
    <location>
        <begin position="210"/>
        <end position="231"/>
    </location>
</feature>
<feature type="transmembrane region" description="Helical" evidence="10">
    <location>
        <begin position="176"/>
        <end position="198"/>
    </location>
</feature>
<dbReference type="Pfam" id="PF00083">
    <property type="entry name" value="Sugar_tr"/>
    <property type="match status" value="1"/>
</dbReference>
<reference evidence="12 13" key="1">
    <citation type="submission" date="2017-04" db="EMBL/GenBank/DDBJ databases">
        <authorList>
            <person name="Afonso C.L."/>
            <person name="Miller P.J."/>
            <person name="Scott M.A."/>
            <person name="Spackman E."/>
            <person name="Goraichik I."/>
            <person name="Dimitrov K.M."/>
            <person name="Suarez D.L."/>
            <person name="Swayne D.E."/>
        </authorList>
    </citation>
    <scope>NUCLEOTIDE SEQUENCE [LARGE SCALE GENOMIC DNA]</scope>
</reference>
<evidence type="ECO:0000256" key="8">
    <source>
        <dbReference type="RuleBase" id="RU003346"/>
    </source>
</evidence>
<keyword evidence="7 10" id="KW-0472">Membrane</keyword>
<feature type="transmembrane region" description="Helical" evidence="10">
    <location>
        <begin position="395"/>
        <end position="420"/>
    </location>
</feature>
<feature type="region of interest" description="Disordered" evidence="9">
    <location>
        <begin position="1"/>
        <end position="47"/>
    </location>
</feature>
<dbReference type="InterPro" id="IPR005828">
    <property type="entry name" value="MFS_sugar_transport-like"/>
</dbReference>
<dbReference type="CDD" id="cd17356">
    <property type="entry name" value="MFS_HXT"/>
    <property type="match status" value="1"/>
</dbReference>
<dbReference type="InterPro" id="IPR036259">
    <property type="entry name" value="MFS_trans_sf"/>
</dbReference>
<dbReference type="FunFam" id="1.20.1250.20:FF:000044">
    <property type="entry name" value="Hexose transporter Hxt3p"/>
    <property type="match status" value="1"/>
</dbReference>
<dbReference type="GO" id="GO:0055056">
    <property type="term" value="F:D-glucose transmembrane transporter activity"/>
    <property type="evidence" value="ECO:0007669"/>
    <property type="project" value="UniProtKB-ARBA"/>
</dbReference>
<evidence type="ECO:0000256" key="4">
    <source>
        <dbReference type="ARBA" id="ARBA00022597"/>
    </source>
</evidence>
<keyword evidence="6 10" id="KW-1133">Transmembrane helix</keyword>
<accession>A0A1X7R3H4</accession>